<dbReference type="PANTHER" id="PTHR43095">
    <property type="entry name" value="SUGAR KINASE"/>
    <property type="match status" value="1"/>
</dbReference>
<dbReference type="PANTHER" id="PTHR43095:SF5">
    <property type="entry name" value="XYLULOSE KINASE"/>
    <property type="match status" value="1"/>
</dbReference>
<dbReference type="Gene3D" id="3.30.420.40">
    <property type="match status" value="2"/>
</dbReference>
<evidence type="ECO:0000256" key="2">
    <source>
        <dbReference type="ARBA" id="ARBA00022679"/>
    </source>
</evidence>
<organism evidence="7 8">
    <name type="scientific">Bosea lupini</name>
    <dbReference type="NCBI Taxonomy" id="1036779"/>
    <lineage>
        <taxon>Bacteria</taxon>
        <taxon>Pseudomonadati</taxon>
        <taxon>Pseudomonadota</taxon>
        <taxon>Alphaproteobacteria</taxon>
        <taxon>Hyphomicrobiales</taxon>
        <taxon>Boseaceae</taxon>
        <taxon>Bosea</taxon>
    </lineage>
</organism>
<dbReference type="OrthoDB" id="9805576at2"/>
<dbReference type="Pfam" id="PF00370">
    <property type="entry name" value="FGGY_N"/>
    <property type="match status" value="1"/>
</dbReference>
<dbReference type="STRING" id="1036779.SAMN04515666_10437"/>
<evidence type="ECO:0000256" key="1">
    <source>
        <dbReference type="ARBA" id="ARBA00009156"/>
    </source>
</evidence>
<proteinExistence type="inferred from homology"/>
<dbReference type="EMBL" id="FOAN01000004">
    <property type="protein sequence ID" value="SEL48520.1"/>
    <property type="molecule type" value="Genomic_DNA"/>
</dbReference>
<dbReference type="InterPro" id="IPR018483">
    <property type="entry name" value="Carb_kinase_FGGY_CS"/>
</dbReference>
<sequence>MSIVLACDLGGTSFRAALVDDTGAIRAQHAIAGPASRDDLSGASEIDAEAWWKLLVEACIALAAEAPALFEAIGAVAICGVTRTQIFLDKDGRSLRPAMTWKDTRSDALAGRLREALDAAHPESAGVNAFHPLARLAWLREQEPEVFGKLACLLEPKDYLNFRLTGRQASDPVSMARLLAAAAWHEGSHLLAAVGIPAAILPAMLEPWEQVGPVQHGLPAPLDRLAGKPVFCASNDTWAAVVGLGAMRDGFAYNISGTTEVLGVVGRKPARAEGLLTVDWRGLFQLGGPSQTGADTVSWLLALLGRDGAAVGQEIDALLSGSRQPQPLLFLPYLQGERVPYWDPSLRGALVGLNRRHGPTDLAFAVLEGVACLNRIVLERAEAALGSAASEIRFGGGAAANPVWSQIKADLCGRPVVVAASKEPGLLGAAIIAFAGLGRFGSLAEAQQALVTVARRFEPDPARKPAYDALFALFRRAEMALAPISRDLVVAAQDGEPLAGLARHASAAADLHAD</sequence>
<dbReference type="GO" id="GO:0016773">
    <property type="term" value="F:phosphotransferase activity, alcohol group as acceptor"/>
    <property type="evidence" value="ECO:0007669"/>
    <property type="project" value="InterPro"/>
</dbReference>
<feature type="domain" description="Carbohydrate kinase FGGY N-terminal" evidence="5">
    <location>
        <begin position="4"/>
        <end position="243"/>
    </location>
</feature>
<dbReference type="PROSITE" id="PS00445">
    <property type="entry name" value="FGGY_KINASES_2"/>
    <property type="match status" value="1"/>
</dbReference>
<dbReference type="GO" id="GO:0016301">
    <property type="term" value="F:kinase activity"/>
    <property type="evidence" value="ECO:0007669"/>
    <property type="project" value="UniProtKB-KW"/>
</dbReference>
<dbReference type="GO" id="GO:0005975">
    <property type="term" value="P:carbohydrate metabolic process"/>
    <property type="evidence" value="ECO:0007669"/>
    <property type="project" value="InterPro"/>
</dbReference>
<keyword evidence="3 4" id="KW-0418">Kinase</keyword>
<evidence type="ECO:0000256" key="4">
    <source>
        <dbReference type="RuleBase" id="RU003733"/>
    </source>
</evidence>
<comment type="similarity">
    <text evidence="1 4">Belongs to the FGGY kinase family.</text>
</comment>
<dbReference type="PIRSF" id="PIRSF000538">
    <property type="entry name" value="GlpK"/>
    <property type="match status" value="1"/>
</dbReference>
<dbReference type="RefSeq" id="WP_091834538.1">
    <property type="nucleotide sequence ID" value="NZ_FOAN01000004.1"/>
</dbReference>
<keyword evidence="2 4" id="KW-0808">Transferase</keyword>
<keyword evidence="8" id="KW-1185">Reference proteome</keyword>
<evidence type="ECO:0000259" key="5">
    <source>
        <dbReference type="Pfam" id="PF00370"/>
    </source>
</evidence>
<dbReference type="Pfam" id="PF02782">
    <property type="entry name" value="FGGY_C"/>
    <property type="match status" value="1"/>
</dbReference>
<gene>
    <name evidence="7" type="ORF">SAMN04515666_10437</name>
</gene>
<feature type="domain" description="Carbohydrate kinase FGGY C-terminal" evidence="6">
    <location>
        <begin position="252"/>
        <end position="435"/>
    </location>
</feature>
<dbReference type="InterPro" id="IPR043129">
    <property type="entry name" value="ATPase_NBD"/>
</dbReference>
<dbReference type="Proteomes" id="UP000199664">
    <property type="component" value="Unassembled WGS sequence"/>
</dbReference>
<name>A0A1H7QK72_9HYPH</name>
<dbReference type="InterPro" id="IPR000577">
    <property type="entry name" value="Carb_kinase_FGGY"/>
</dbReference>
<reference evidence="8" key="1">
    <citation type="submission" date="2016-10" db="EMBL/GenBank/DDBJ databases">
        <authorList>
            <person name="Varghese N."/>
            <person name="Submissions S."/>
        </authorList>
    </citation>
    <scope>NUCLEOTIDE SEQUENCE [LARGE SCALE GENOMIC DNA]</scope>
    <source>
        <strain evidence="8">LMG 26383,CCUG 61248,R- 45681</strain>
    </source>
</reference>
<dbReference type="SUPFAM" id="SSF53067">
    <property type="entry name" value="Actin-like ATPase domain"/>
    <property type="match status" value="2"/>
</dbReference>
<dbReference type="InterPro" id="IPR018485">
    <property type="entry name" value="FGGY_C"/>
</dbReference>
<dbReference type="AlphaFoldDB" id="A0A1H7QK72"/>
<dbReference type="InterPro" id="IPR018484">
    <property type="entry name" value="FGGY_N"/>
</dbReference>
<evidence type="ECO:0000313" key="8">
    <source>
        <dbReference type="Proteomes" id="UP000199664"/>
    </source>
</evidence>
<evidence type="ECO:0000313" key="7">
    <source>
        <dbReference type="EMBL" id="SEL48520.1"/>
    </source>
</evidence>
<accession>A0A1H7QK72</accession>
<dbReference type="InterPro" id="IPR050406">
    <property type="entry name" value="FGGY_Carb_Kinase"/>
</dbReference>
<evidence type="ECO:0000256" key="3">
    <source>
        <dbReference type="ARBA" id="ARBA00022777"/>
    </source>
</evidence>
<evidence type="ECO:0000259" key="6">
    <source>
        <dbReference type="Pfam" id="PF02782"/>
    </source>
</evidence>
<protein>
    <submittedName>
        <fullName evidence="7">Xylulokinase</fullName>
    </submittedName>
</protein>